<dbReference type="InParanoid" id="H0EZ79"/>
<dbReference type="InterPro" id="IPR011009">
    <property type="entry name" value="Kinase-like_dom_sf"/>
</dbReference>
<dbReference type="Proteomes" id="UP000005446">
    <property type="component" value="Unassembled WGS sequence"/>
</dbReference>
<gene>
    <name evidence="4" type="ORF">M7I_8141</name>
</gene>
<dbReference type="EC" id="2.7.1.172" evidence="1"/>
<dbReference type="PANTHER" id="PTHR12149">
    <property type="entry name" value="FRUCTOSAMINE 3 KINASE-RELATED PROTEIN"/>
    <property type="match status" value="1"/>
</dbReference>
<feature type="region of interest" description="Disordered" evidence="3">
    <location>
        <begin position="171"/>
        <end position="190"/>
    </location>
</feature>
<dbReference type="Gene3D" id="3.90.1200.10">
    <property type="match status" value="1"/>
</dbReference>
<dbReference type="GO" id="GO:0102193">
    <property type="term" value="F:protein-ribulosamine 3-kinase activity"/>
    <property type="evidence" value="ECO:0007669"/>
    <property type="project" value="UniProtKB-EC"/>
</dbReference>
<comment type="catalytic activity">
    <reaction evidence="2">
        <text>N(6)-D-ribulosyl-L-lysyl-[protein] + ATP = N(6)-(3-O-phospho-D-ribulosyl)-L-lysyl-[protein] + ADP + H(+)</text>
        <dbReference type="Rhea" id="RHEA:48432"/>
        <dbReference type="Rhea" id="RHEA-COMP:12103"/>
        <dbReference type="Rhea" id="RHEA-COMP:12104"/>
        <dbReference type="ChEBI" id="CHEBI:15378"/>
        <dbReference type="ChEBI" id="CHEBI:30616"/>
        <dbReference type="ChEBI" id="CHEBI:90418"/>
        <dbReference type="ChEBI" id="CHEBI:90420"/>
        <dbReference type="ChEBI" id="CHEBI:456216"/>
        <dbReference type="EC" id="2.7.1.172"/>
    </reaction>
    <physiologicalReaction direction="left-to-right" evidence="2">
        <dbReference type="Rhea" id="RHEA:48433"/>
    </physiologicalReaction>
</comment>
<dbReference type="AlphaFoldDB" id="H0EZ79"/>
<dbReference type="EMBL" id="AGUE01000273">
    <property type="protein sequence ID" value="EHK96155.1"/>
    <property type="molecule type" value="Genomic_DNA"/>
</dbReference>
<reference evidence="4 5" key="1">
    <citation type="journal article" date="2012" name="Eukaryot. Cell">
        <title>Genome sequence of the fungus Glarea lozoyensis: the first genome sequence of a species from the Helotiaceae family.</title>
        <authorList>
            <person name="Youssar L."/>
            <person name="Gruening B.A."/>
            <person name="Erxleben A."/>
            <person name="Guenther S."/>
            <person name="Huettel W."/>
        </authorList>
    </citation>
    <scope>NUCLEOTIDE SEQUENCE [LARGE SCALE GENOMIC DNA]</scope>
    <source>
        <strain evidence="5">ATCC 74030 / MF5533</strain>
    </source>
</reference>
<evidence type="ECO:0000256" key="1">
    <source>
        <dbReference type="ARBA" id="ARBA00011961"/>
    </source>
</evidence>
<dbReference type="PANTHER" id="PTHR12149:SF8">
    <property type="entry name" value="PROTEIN-RIBULOSAMINE 3-KINASE"/>
    <property type="match status" value="1"/>
</dbReference>
<proteinExistence type="predicted"/>
<evidence type="ECO:0000256" key="3">
    <source>
        <dbReference type="SAM" id="MobiDB-lite"/>
    </source>
</evidence>
<keyword evidence="5" id="KW-1185">Reference proteome</keyword>
<dbReference type="SUPFAM" id="SSF56112">
    <property type="entry name" value="Protein kinase-like (PK-like)"/>
    <property type="match status" value="1"/>
</dbReference>
<evidence type="ECO:0000313" key="5">
    <source>
        <dbReference type="Proteomes" id="UP000005446"/>
    </source>
</evidence>
<organism evidence="4 5">
    <name type="scientific">Glarea lozoyensis (strain ATCC 74030 / MF5533)</name>
    <dbReference type="NCBI Taxonomy" id="1104152"/>
    <lineage>
        <taxon>Eukaryota</taxon>
        <taxon>Fungi</taxon>
        <taxon>Dikarya</taxon>
        <taxon>Ascomycota</taxon>
        <taxon>Pezizomycotina</taxon>
        <taxon>Leotiomycetes</taxon>
        <taxon>Helotiales</taxon>
        <taxon>Helotiaceae</taxon>
        <taxon>Glarea</taxon>
    </lineage>
</organism>
<evidence type="ECO:0000313" key="4">
    <source>
        <dbReference type="EMBL" id="EHK96155.1"/>
    </source>
</evidence>
<dbReference type="OrthoDB" id="5772781at2759"/>
<dbReference type="HOGENOM" id="CLU_036517_1_1_1"/>
<protein>
    <recommendedName>
        <fullName evidence="1">protein-ribulosamine 3-kinase</fullName>
        <ecNumber evidence="1">2.7.1.172</ecNumber>
    </recommendedName>
</protein>
<name>H0EZ79_GLAL7</name>
<comment type="caution">
    <text evidence="4">The sequence shown here is derived from an EMBL/GenBank/DDBJ whole genome shotgun (WGS) entry which is preliminary data.</text>
</comment>
<sequence>MAPYVWAWDFREPGEQPPDLVNFTARLVELHKKSISPTGKFGFHTTTCHGAITQFTNTWEISWAELYKKQLGHMFAMDVEKHGPWPEFEQLVDITLNKVIPRLLEPLQSDGRSIKPCLLHGDCWDENTATDMESGEPFVFDAGSFYGHNEVFEGMKELVKTYCKDDWAAFEKGKRGGDYSGDESKGPKKE</sequence>
<accession>H0EZ79</accession>
<dbReference type="InterPro" id="IPR016477">
    <property type="entry name" value="Fructo-/Ketosamine-3-kinase"/>
</dbReference>
<evidence type="ECO:0000256" key="2">
    <source>
        <dbReference type="ARBA" id="ARBA00048655"/>
    </source>
</evidence>
<dbReference type="Pfam" id="PF03881">
    <property type="entry name" value="Fructosamin_kin"/>
    <property type="match status" value="1"/>
</dbReference>